<dbReference type="Gene3D" id="3.40.50.150">
    <property type="entry name" value="Vaccinia Virus protein VP39"/>
    <property type="match status" value="1"/>
</dbReference>
<proteinExistence type="predicted"/>
<dbReference type="PANTHER" id="PTHR44068">
    <property type="entry name" value="ZGC:194242"/>
    <property type="match status" value="1"/>
</dbReference>
<accession>A0A0W8FWJ2</accession>
<protein>
    <recommendedName>
        <fullName evidence="1">Methyltransferase domain-containing protein</fullName>
    </recommendedName>
</protein>
<dbReference type="InterPro" id="IPR041698">
    <property type="entry name" value="Methyltransf_25"/>
</dbReference>
<dbReference type="InterPro" id="IPR050447">
    <property type="entry name" value="Erg6_SMT_methyltransf"/>
</dbReference>
<comment type="caution">
    <text evidence="2">The sequence shown here is derived from an EMBL/GenBank/DDBJ whole genome shotgun (WGS) entry which is preliminary data.</text>
</comment>
<feature type="domain" description="Methyltransferase" evidence="1">
    <location>
        <begin position="43"/>
        <end position="137"/>
    </location>
</feature>
<name>A0A0W8FWJ2_9ZZZZ</name>
<organism evidence="2">
    <name type="scientific">hydrocarbon metagenome</name>
    <dbReference type="NCBI Taxonomy" id="938273"/>
    <lineage>
        <taxon>unclassified sequences</taxon>
        <taxon>metagenomes</taxon>
        <taxon>ecological metagenomes</taxon>
    </lineage>
</organism>
<dbReference type="Pfam" id="PF13649">
    <property type="entry name" value="Methyltransf_25"/>
    <property type="match status" value="1"/>
</dbReference>
<dbReference type="PANTHER" id="PTHR44068:SF11">
    <property type="entry name" value="GERANYL DIPHOSPHATE 2-C-METHYLTRANSFERASE"/>
    <property type="match status" value="1"/>
</dbReference>
<sequence>MLTKQEQIFFEIHTDTPREGPGNFESTKAAFSLLTELHAKPVILDIGCGPGKQTFDLAKISNSIITAVDNHPPYIDQLNKKAADLNLSSRVSGHVGDMNNLQFEEHSFDIIWAEGSIYLMGIGKALSLWKKFLKPNGYLVFSELCWFKDDRPDEIENYWLSYYGEIKTIDSIIKFLSNANYKFIGSYVLPDKAWWDDYYTPLSDRIKTLKKKYSDDKEALQVLENESLETEMHKKYSAYYGYSFFVVRNV</sequence>
<dbReference type="SUPFAM" id="SSF53335">
    <property type="entry name" value="S-adenosyl-L-methionine-dependent methyltransferases"/>
    <property type="match status" value="1"/>
</dbReference>
<evidence type="ECO:0000259" key="1">
    <source>
        <dbReference type="Pfam" id="PF13649"/>
    </source>
</evidence>
<dbReference type="EMBL" id="LNQE01000729">
    <property type="protein sequence ID" value="KUG25272.1"/>
    <property type="molecule type" value="Genomic_DNA"/>
</dbReference>
<reference evidence="2" key="1">
    <citation type="journal article" date="2015" name="Proc. Natl. Acad. Sci. U.S.A.">
        <title>Networks of energetic and metabolic interactions define dynamics in microbial communities.</title>
        <authorList>
            <person name="Embree M."/>
            <person name="Liu J.K."/>
            <person name="Al-Bassam M.M."/>
            <person name="Zengler K."/>
        </authorList>
    </citation>
    <scope>NUCLEOTIDE SEQUENCE</scope>
</reference>
<evidence type="ECO:0000313" key="2">
    <source>
        <dbReference type="EMBL" id="KUG25272.1"/>
    </source>
</evidence>
<dbReference type="CDD" id="cd02440">
    <property type="entry name" value="AdoMet_MTases"/>
    <property type="match status" value="1"/>
</dbReference>
<dbReference type="InterPro" id="IPR029063">
    <property type="entry name" value="SAM-dependent_MTases_sf"/>
</dbReference>
<gene>
    <name evidence="2" type="ORF">ASZ90_004908</name>
</gene>
<dbReference type="AlphaFoldDB" id="A0A0W8FWJ2"/>